<organism evidence="2">
    <name type="scientific">Human adenovirus B serotype 7</name>
    <name type="common">HAdV-7</name>
    <name type="synonym">Human adenovirus 7</name>
    <dbReference type="NCBI Taxonomy" id="10519"/>
    <lineage>
        <taxon>Viruses</taxon>
        <taxon>Varidnaviria</taxon>
        <taxon>Bamfordvirae</taxon>
        <taxon>Preplasmiviricota</taxon>
        <taxon>Polisuviricotina</taxon>
        <taxon>Pharingeaviricetes</taxon>
        <taxon>Rowavirales</taxon>
        <taxon>Adenoviridae</taxon>
        <taxon>Mastadenovirus</taxon>
        <taxon>Mastadenovirus blackbeardi</taxon>
        <taxon>Human mastadenovirus B</taxon>
    </lineage>
</organism>
<evidence type="ECO:0000256" key="1">
    <source>
        <dbReference type="SAM" id="MobiDB-lite"/>
    </source>
</evidence>
<evidence type="ECO:0000313" key="2">
    <source>
        <dbReference type="EMBL" id="BAJ21537.1"/>
    </source>
</evidence>
<name>E1CBE8_ADE07</name>
<dbReference type="EMBL" id="AB456565">
    <property type="protein sequence ID" value="BAJ21537.1"/>
    <property type="molecule type" value="Genomic_DNA"/>
</dbReference>
<accession>E1CBE8</accession>
<proteinExistence type="predicted"/>
<feature type="compositionally biased region" description="Polar residues" evidence="1">
    <location>
        <begin position="22"/>
        <end position="32"/>
    </location>
</feature>
<feature type="region of interest" description="Disordered" evidence="1">
    <location>
        <begin position="22"/>
        <end position="46"/>
    </location>
</feature>
<feature type="non-terminal residue" evidence="2">
    <location>
        <position position="1"/>
    </location>
</feature>
<feature type="non-terminal residue" evidence="2">
    <location>
        <position position="117"/>
    </location>
</feature>
<protein>
    <submittedName>
        <fullName evidence="2">Hexon protein</fullName>
    </submittedName>
</protein>
<gene>
    <name evidence="2" type="primary">hexon</name>
</gene>
<organismHost>
    <name type="scientific">Homo sapiens</name>
    <name type="common">Human</name>
    <dbReference type="NCBI Taxonomy" id="9606"/>
</organismHost>
<sequence>STTTSLQLTCFTPSLPMQPTFQFPSHLATGQPSGAGPSPDSKPRRLHLLDQGSIPTSFILDLFPTWMALFTLTTLSRRSPSCLTPQSAGLAMTGCCLQMSLKSSALWMGKDTMWPNA</sequence>
<reference evidence="2" key="1">
    <citation type="journal article" date="2010" name="Eur. J. Ophthalmol.">
        <title>Molecular identification of adenoviral conjunctivitis in Turkey.</title>
        <authorList>
            <person name="Yagci R."/>
            <person name="Akcali A."/>
            <person name="Yagci S."/>
            <person name="Konno T."/>
            <person name="Ishiko H."/>
            <person name="Duman S."/>
            <person name="Ozkaya E."/>
        </authorList>
    </citation>
    <scope>NUCLEOTIDE SEQUENCE</scope>
    <source>
        <strain evidence="2">7v/Trk/328/03</strain>
    </source>
</reference>